<proteinExistence type="predicted"/>
<protein>
    <submittedName>
        <fullName evidence="1">7946_t:CDS:1</fullName>
    </submittedName>
</protein>
<dbReference type="EMBL" id="CAJVPY010028753">
    <property type="protein sequence ID" value="CAG8793176.1"/>
    <property type="molecule type" value="Genomic_DNA"/>
</dbReference>
<keyword evidence="2" id="KW-1185">Reference proteome</keyword>
<comment type="caution">
    <text evidence="1">The sequence shown here is derived from an EMBL/GenBank/DDBJ whole genome shotgun (WGS) entry which is preliminary data.</text>
</comment>
<evidence type="ECO:0000313" key="2">
    <source>
        <dbReference type="Proteomes" id="UP000789405"/>
    </source>
</evidence>
<name>A0A9N9JR20_9GLOM</name>
<dbReference type="Proteomes" id="UP000789405">
    <property type="component" value="Unassembled WGS sequence"/>
</dbReference>
<accession>A0A9N9JR20</accession>
<feature type="non-terminal residue" evidence="1">
    <location>
        <position position="1"/>
    </location>
</feature>
<feature type="non-terminal residue" evidence="1">
    <location>
        <position position="103"/>
    </location>
</feature>
<organism evidence="1 2">
    <name type="scientific">Dentiscutata erythropus</name>
    <dbReference type="NCBI Taxonomy" id="1348616"/>
    <lineage>
        <taxon>Eukaryota</taxon>
        <taxon>Fungi</taxon>
        <taxon>Fungi incertae sedis</taxon>
        <taxon>Mucoromycota</taxon>
        <taxon>Glomeromycotina</taxon>
        <taxon>Glomeromycetes</taxon>
        <taxon>Diversisporales</taxon>
        <taxon>Gigasporaceae</taxon>
        <taxon>Dentiscutata</taxon>
    </lineage>
</organism>
<gene>
    <name evidence="1" type="ORF">DERYTH_LOCUS21836</name>
</gene>
<dbReference type="AlphaFoldDB" id="A0A9N9JR20"/>
<reference evidence="1" key="1">
    <citation type="submission" date="2021-06" db="EMBL/GenBank/DDBJ databases">
        <authorList>
            <person name="Kallberg Y."/>
            <person name="Tangrot J."/>
            <person name="Rosling A."/>
        </authorList>
    </citation>
    <scope>NUCLEOTIDE SEQUENCE</scope>
    <source>
        <strain evidence="1">MA453B</strain>
    </source>
</reference>
<evidence type="ECO:0000313" key="1">
    <source>
        <dbReference type="EMBL" id="CAG8793176.1"/>
    </source>
</evidence>
<sequence length="103" mass="11948">HINHSIQITIFSSNTTTIFESDTKQQFYQSFEVSIKITNIYFSILITKSSFSSNSTNYLETGFHTPTLTPSYLFEKQEQIRPSTPETIINIEQENLFNNDNNQ</sequence>